<reference evidence="10" key="1">
    <citation type="submission" date="2018-05" db="EMBL/GenBank/DDBJ databases">
        <authorList>
            <person name="Lanie J.A."/>
            <person name="Ng W.-L."/>
            <person name="Kazmierczak K.M."/>
            <person name="Andrzejewski T.M."/>
            <person name="Davidsen T.M."/>
            <person name="Wayne K.J."/>
            <person name="Tettelin H."/>
            <person name="Glass J.I."/>
            <person name="Rusch D."/>
            <person name="Podicherti R."/>
            <person name="Tsui H.-C.T."/>
            <person name="Winkler M.E."/>
        </authorList>
    </citation>
    <scope>NUCLEOTIDE SEQUENCE</scope>
</reference>
<evidence type="ECO:0000256" key="1">
    <source>
        <dbReference type="ARBA" id="ARBA00009684"/>
    </source>
</evidence>
<sequence>MKILTVNSYAKINIGLKIINQRIDSYHNIETVFQEVQFHDIITIKKINEGYKLSSNNVDFPMESSNTCVQAYLRLKKEFPKLKGVEIHVNKNIPMGSGLGGGSSNAASTIIGINNLYDIGLTKPQLKNISQDIGADVPFFIEGGIQHGQGIGDKLTPLKIKLPYTILLVFPNNTVNTRWAYSQIRNKLERPIKAVNFADLMEKEMIPFQLFENDFEKIVFSTYPEIGLIKNKLLKNNARFASLSGSGSTVFGFFNDEADAISAELLFSKS</sequence>
<dbReference type="InterPro" id="IPR004424">
    <property type="entry name" value="IspE"/>
</dbReference>
<comment type="similarity">
    <text evidence="1">Belongs to the GHMP kinase family. IspE subfamily.</text>
</comment>
<gene>
    <name evidence="10" type="ORF">METZ01_LOCUS343822</name>
</gene>
<feature type="non-terminal residue" evidence="10">
    <location>
        <position position="270"/>
    </location>
</feature>
<dbReference type="Gene3D" id="3.30.70.890">
    <property type="entry name" value="GHMP kinase, C-terminal domain"/>
    <property type="match status" value="1"/>
</dbReference>
<dbReference type="NCBIfam" id="TIGR00154">
    <property type="entry name" value="ispE"/>
    <property type="match status" value="1"/>
</dbReference>
<dbReference type="InterPro" id="IPR013750">
    <property type="entry name" value="GHMP_kinase_C_dom"/>
</dbReference>
<evidence type="ECO:0000259" key="9">
    <source>
        <dbReference type="Pfam" id="PF08544"/>
    </source>
</evidence>
<evidence type="ECO:0000256" key="6">
    <source>
        <dbReference type="ARBA" id="ARBA00022840"/>
    </source>
</evidence>
<keyword evidence="5" id="KW-0418">Kinase</keyword>
<dbReference type="InterPro" id="IPR020568">
    <property type="entry name" value="Ribosomal_Su5_D2-typ_SF"/>
</dbReference>
<evidence type="ECO:0000256" key="7">
    <source>
        <dbReference type="ARBA" id="ARBA00032554"/>
    </source>
</evidence>
<dbReference type="GO" id="GO:0050515">
    <property type="term" value="F:4-(cytidine 5'-diphospho)-2-C-methyl-D-erythritol kinase activity"/>
    <property type="evidence" value="ECO:0007669"/>
    <property type="project" value="UniProtKB-EC"/>
</dbReference>
<dbReference type="InterPro" id="IPR014721">
    <property type="entry name" value="Ribsml_uS5_D2-typ_fold_subgr"/>
</dbReference>
<proteinExistence type="inferred from homology"/>
<evidence type="ECO:0000256" key="5">
    <source>
        <dbReference type="ARBA" id="ARBA00022777"/>
    </source>
</evidence>
<evidence type="ECO:0000256" key="3">
    <source>
        <dbReference type="ARBA" id="ARBA00022679"/>
    </source>
</evidence>
<dbReference type="AlphaFoldDB" id="A0A382R1L3"/>
<feature type="domain" description="GHMP kinase N-terminal" evidence="8">
    <location>
        <begin position="66"/>
        <end position="144"/>
    </location>
</feature>
<keyword evidence="6" id="KW-0067">ATP-binding</keyword>
<dbReference type="SUPFAM" id="SSF54211">
    <property type="entry name" value="Ribosomal protein S5 domain 2-like"/>
    <property type="match status" value="1"/>
</dbReference>
<dbReference type="InterPro" id="IPR006204">
    <property type="entry name" value="GHMP_kinase_N_dom"/>
</dbReference>
<dbReference type="HAMAP" id="MF_00061">
    <property type="entry name" value="IspE"/>
    <property type="match status" value="1"/>
</dbReference>
<dbReference type="PIRSF" id="PIRSF010376">
    <property type="entry name" value="IspE"/>
    <property type="match status" value="1"/>
</dbReference>
<feature type="domain" description="GHMP kinase C-terminal" evidence="9">
    <location>
        <begin position="212"/>
        <end position="262"/>
    </location>
</feature>
<dbReference type="PANTHER" id="PTHR43527">
    <property type="entry name" value="4-DIPHOSPHOCYTIDYL-2-C-METHYL-D-ERYTHRITOL KINASE, CHLOROPLASTIC"/>
    <property type="match status" value="1"/>
</dbReference>
<evidence type="ECO:0000313" key="10">
    <source>
        <dbReference type="EMBL" id="SVC90968.1"/>
    </source>
</evidence>
<keyword evidence="4" id="KW-0547">Nucleotide-binding</keyword>
<dbReference type="GO" id="GO:0005524">
    <property type="term" value="F:ATP binding"/>
    <property type="evidence" value="ECO:0007669"/>
    <property type="project" value="UniProtKB-KW"/>
</dbReference>
<name>A0A382R1L3_9ZZZZ</name>
<evidence type="ECO:0000256" key="4">
    <source>
        <dbReference type="ARBA" id="ARBA00022741"/>
    </source>
</evidence>
<dbReference type="InterPro" id="IPR036554">
    <property type="entry name" value="GHMP_kinase_C_sf"/>
</dbReference>
<dbReference type="EMBL" id="UINC01118084">
    <property type="protein sequence ID" value="SVC90968.1"/>
    <property type="molecule type" value="Genomic_DNA"/>
</dbReference>
<dbReference type="Gene3D" id="3.30.230.10">
    <property type="match status" value="1"/>
</dbReference>
<dbReference type="Pfam" id="PF08544">
    <property type="entry name" value="GHMP_kinases_C"/>
    <property type="match status" value="1"/>
</dbReference>
<evidence type="ECO:0000256" key="2">
    <source>
        <dbReference type="ARBA" id="ARBA00012052"/>
    </source>
</evidence>
<evidence type="ECO:0000259" key="8">
    <source>
        <dbReference type="Pfam" id="PF00288"/>
    </source>
</evidence>
<dbReference type="PANTHER" id="PTHR43527:SF2">
    <property type="entry name" value="4-DIPHOSPHOCYTIDYL-2-C-METHYL-D-ERYTHRITOL KINASE, CHLOROPLASTIC"/>
    <property type="match status" value="1"/>
</dbReference>
<protein>
    <recommendedName>
        <fullName evidence="2">4-(cytidine 5'-diphospho)-2-C-methyl-D-erythritol kinase</fullName>
        <ecNumber evidence="2">2.7.1.148</ecNumber>
    </recommendedName>
    <alternativeName>
        <fullName evidence="7">4-(cytidine-5'-diphospho)-2-C-methyl-D-erythritol kinase</fullName>
    </alternativeName>
</protein>
<dbReference type="GO" id="GO:0016114">
    <property type="term" value="P:terpenoid biosynthetic process"/>
    <property type="evidence" value="ECO:0007669"/>
    <property type="project" value="InterPro"/>
</dbReference>
<dbReference type="EC" id="2.7.1.148" evidence="2"/>
<accession>A0A382R1L3</accession>
<keyword evidence="3" id="KW-0808">Transferase</keyword>
<organism evidence="10">
    <name type="scientific">marine metagenome</name>
    <dbReference type="NCBI Taxonomy" id="408172"/>
    <lineage>
        <taxon>unclassified sequences</taxon>
        <taxon>metagenomes</taxon>
        <taxon>ecological metagenomes</taxon>
    </lineage>
</organism>
<dbReference type="SUPFAM" id="SSF55060">
    <property type="entry name" value="GHMP Kinase, C-terminal domain"/>
    <property type="match status" value="1"/>
</dbReference>
<dbReference type="Pfam" id="PF00288">
    <property type="entry name" value="GHMP_kinases_N"/>
    <property type="match status" value="1"/>
</dbReference>